<dbReference type="EMBL" id="KY684105">
    <property type="protein sequence ID" value="ARF10850.1"/>
    <property type="molecule type" value="Genomic_DNA"/>
</dbReference>
<protein>
    <submittedName>
        <fullName evidence="1">Uncharacterized protein</fullName>
    </submittedName>
</protein>
<name>A0A1V0SGJ9_9VIRU</name>
<sequence length="108" mass="13144">MEHSVKYIIAKTIDGLHRYNTEYDMYFKELYCQHLKKNIHLIRIIRDAYIFMLKRRYTSNTNNFNDVPTKMIYNNIHKKIKIDQIVKEINVCNNLINEINNINDICYI</sequence>
<reference evidence="1" key="1">
    <citation type="journal article" date="2017" name="Science">
        <title>Giant viruses with an expanded complement of translation system components.</title>
        <authorList>
            <person name="Schulz F."/>
            <person name="Yutin N."/>
            <person name="Ivanova N.N."/>
            <person name="Ortega D.R."/>
            <person name="Lee T.K."/>
            <person name="Vierheilig J."/>
            <person name="Daims H."/>
            <person name="Horn M."/>
            <person name="Wagner M."/>
            <person name="Jensen G.J."/>
            <person name="Kyrpides N.C."/>
            <person name="Koonin E.V."/>
            <person name="Woyke T."/>
        </authorList>
    </citation>
    <scope>NUCLEOTIDE SEQUENCE</scope>
    <source>
        <strain evidence="1">HKV1</strain>
    </source>
</reference>
<accession>A0A1V0SGJ9</accession>
<proteinExistence type="predicted"/>
<evidence type="ECO:0000313" key="1">
    <source>
        <dbReference type="EMBL" id="ARF10850.1"/>
    </source>
</evidence>
<gene>
    <name evidence="1" type="ORF">Hokovirus_3_123</name>
</gene>
<organism evidence="1">
    <name type="scientific">Hokovirus HKV1</name>
    <dbReference type="NCBI Taxonomy" id="1977638"/>
    <lineage>
        <taxon>Viruses</taxon>
        <taxon>Varidnaviria</taxon>
        <taxon>Bamfordvirae</taxon>
        <taxon>Nucleocytoviricota</taxon>
        <taxon>Megaviricetes</taxon>
        <taxon>Imitervirales</taxon>
        <taxon>Mimiviridae</taxon>
        <taxon>Klosneuvirinae</taxon>
        <taxon>Hokovirus</taxon>
    </lineage>
</organism>